<dbReference type="EMBL" id="KN831773">
    <property type="protein sequence ID" value="KIM44508.1"/>
    <property type="molecule type" value="Genomic_DNA"/>
</dbReference>
<dbReference type="AlphaFoldDB" id="A0A0C2Y3U6"/>
<accession>A0A0C2Y3U6</accession>
<sequence>MGGLLEVRKRPRIYRPLPPSFLQVSLMASNLTKSHEVSGSQSLTKSHGLMRLSISRSSSRERNLEDGWTGSLTSGLYSNAPSLATTYVQQMSTAGIKYHEKSRSHLDVDESDEARL</sequence>
<organism evidence="2 3">
    <name type="scientific">Hebeloma cylindrosporum</name>
    <dbReference type="NCBI Taxonomy" id="76867"/>
    <lineage>
        <taxon>Eukaryota</taxon>
        <taxon>Fungi</taxon>
        <taxon>Dikarya</taxon>
        <taxon>Basidiomycota</taxon>
        <taxon>Agaricomycotina</taxon>
        <taxon>Agaricomycetes</taxon>
        <taxon>Agaricomycetidae</taxon>
        <taxon>Agaricales</taxon>
        <taxon>Agaricineae</taxon>
        <taxon>Hymenogastraceae</taxon>
        <taxon>Hebeloma</taxon>
    </lineage>
</organism>
<reference evidence="3" key="2">
    <citation type="submission" date="2015-01" db="EMBL/GenBank/DDBJ databases">
        <title>Evolutionary Origins and Diversification of the Mycorrhizal Mutualists.</title>
        <authorList>
            <consortium name="DOE Joint Genome Institute"/>
            <consortium name="Mycorrhizal Genomics Consortium"/>
            <person name="Kohler A."/>
            <person name="Kuo A."/>
            <person name="Nagy L.G."/>
            <person name="Floudas D."/>
            <person name="Copeland A."/>
            <person name="Barry K.W."/>
            <person name="Cichocki N."/>
            <person name="Veneault-Fourrey C."/>
            <person name="LaButti K."/>
            <person name="Lindquist E.A."/>
            <person name="Lipzen A."/>
            <person name="Lundell T."/>
            <person name="Morin E."/>
            <person name="Murat C."/>
            <person name="Riley R."/>
            <person name="Ohm R."/>
            <person name="Sun H."/>
            <person name="Tunlid A."/>
            <person name="Henrissat B."/>
            <person name="Grigoriev I.V."/>
            <person name="Hibbett D.S."/>
            <person name="Martin F."/>
        </authorList>
    </citation>
    <scope>NUCLEOTIDE SEQUENCE [LARGE SCALE GENOMIC DNA]</scope>
    <source>
        <strain evidence="3">h7</strain>
    </source>
</reference>
<evidence type="ECO:0000313" key="3">
    <source>
        <dbReference type="Proteomes" id="UP000053424"/>
    </source>
</evidence>
<keyword evidence="3" id="KW-1185">Reference proteome</keyword>
<feature type="compositionally biased region" description="Polar residues" evidence="1">
    <location>
        <begin position="36"/>
        <end position="45"/>
    </location>
</feature>
<gene>
    <name evidence="2" type="ORF">M413DRAFT_354887</name>
</gene>
<protein>
    <submittedName>
        <fullName evidence="2">Uncharacterized protein</fullName>
    </submittedName>
</protein>
<evidence type="ECO:0000256" key="1">
    <source>
        <dbReference type="SAM" id="MobiDB-lite"/>
    </source>
</evidence>
<reference evidence="2 3" key="1">
    <citation type="submission" date="2014-04" db="EMBL/GenBank/DDBJ databases">
        <authorList>
            <consortium name="DOE Joint Genome Institute"/>
            <person name="Kuo A."/>
            <person name="Gay G."/>
            <person name="Dore J."/>
            <person name="Kohler A."/>
            <person name="Nagy L.G."/>
            <person name="Floudas D."/>
            <person name="Copeland A."/>
            <person name="Barry K.W."/>
            <person name="Cichocki N."/>
            <person name="Veneault-Fourrey C."/>
            <person name="LaButti K."/>
            <person name="Lindquist E.A."/>
            <person name="Lipzen A."/>
            <person name="Lundell T."/>
            <person name="Morin E."/>
            <person name="Murat C."/>
            <person name="Sun H."/>
            <person name="Tunlid A."/>
            <person name="Henrissat B."/>
            <person name="Grigoriev I.V."/>
            <person name="Hibbett D.S."/>
            <person name="Martin F."/>
            <person name="Nordberg H.P."/>
            <person name="Cantor M.N."/>
            <person name="Hua S.X."/>
        </authorList>
    </citation>
    <scope>NUCLEOTIDE SEQUENCE [LARGE SCALE GENOMIC DNA]</scope>
    <source>
        <strain evidence="3">h7</strain>
    </source>
</reference>
<evidence type="ECO:0000313" key="2">
    <source>
        <dbReference type="EMBL" id="KIM44508.1"/>
    </source>
</evidence>
<dbReference type="HOGENOM" id="CLU_2097174_0_0_1"/>
<dbReference type="Proteomes" id="UP000053424">
    <property type="component" value="Unassembled WGS sequence"/>
</dbReference>
<feature type="region of interest" description="Disordered" evidence="1">
    <location>
        <begin position="36"/>
        <end position="72"/>
    </location>
</feature>
<name>A0A0C2Y3U6_HEBCY</name>
<proteinExistence type="predicted"/>